<evidence type="ECO:0000256" key="10">
    <source>
        <dbReference type="ARBA" id="ARBA00030465"/>
    </source>
</evidence>
<dbReference type="Proteomes" id="UP000002247">
    <property type="component" value="Chromosome"/>
</dbReference>
<evidence type="ECO:0000256" key="1">
    <source>
        <dbReference type="ARBA" id="ARBA00000026"/>
    </source>
</evidence>
<comment type="catalytic activity">
    <reaction evidence="3">
        <text>2 a mycocerosyl-[mycocerosic acid synthase] + a phthiodiolone = a dimycocerosyl phthiodiolone + 2 holo-[mycocerosic acid synthase].</text>
        <dbReference type="EC" id="2.3.1.282"/>
    </reaction>
</comment>
<evidence type="ECO:0000256" key="5">
    <source>
        <dbReference type="ARBA" id="ARBA00012866"/>
    </source>
</evidence>
<evidence type="ECO:0000256" key="11">
    <source>
        <dbReference type="ARBA" id="ARBA00032317"/>
    </source>
</evidence>
<dbReference type="Pfam" id="PF16911">
    <property type="entry name" value="PapA_C"/>
    <property type="match status" value="1"/>
</dbReference>
<organism evidence="14 15">
    <name type="scientific">Segniliparus rotundus (strain ATCC BAA-972 / CDC 1076 / CIP 108378 / DSM 44985 / JCM 13578)</name>
    <dbReference type="NCBI Taxonomy" id="640132"/>
    <lineage>
        <taxon>Bacteria</taxon>
        <taxon>Bacillati</taxon>
        <taxon>Actinomycetota</taxon>
        <taxon>Actinomycetes</taxon>
        <taxon>Mycobacteriales</taxon>
        <taxon>Segniliparaceae</taxon>
        <taxon>Segniliparus</taxon>
    </lineage>
</organism>
<dbReference type="STRING" id="640132.Srot_2445"/>
<dbReference type="Gene3D" id="3.30.559.10">
    <property type="entry name" value="Chloramphenicol acetyltransferase-like domain"/>
    <property type="match status" value="1"/>
</dbReference>
<dbReference type="SUPFAM" id="SSF52777">
    <property type="entry name" value="CoA-dependent acyltransferases"/>
    <property type="match status" value="2"/>
</dbReference>
<dbReference type="KEGG" id="srt:Srot_2445"/>
<evidence type="ECO:0000256" key="8">
    <source>
        <dbReference type="ARBA" id="ARBA00022679"/>
    </source>
</evidence>
<dbReference type="InterPro" id="IPR031641">
    <property type="entry name" value="PapA_C"/>
</dbReference>
<evidence type="ECO:0000256" key="9">
    <source>
        <dbReference type="ARBA" id="ARBA00023315"/>
    </source>
</evidence>
<dbReference type="RefSeq" id="WP_013139339.1">
    <property type="nucleotide sequence ID" value="NC_014168.1"/>
</dbReference>
<evidence type="ECO:0000256" key="12">
    <source>
        <dbReference type="ARBA" id="ARBA00033407"/>
    </source>
</evidence>
<dbReference type="Gene3D" id="3.30.559.30">
    <property type="entry name" value="Nonribosomal peptide synthetase, condensation domain"/>
    <property type="match status" value="1"/>
</dbReference>
<keyword evidence="7" id="KW-0444">Lipid biosynthesis</keyword>
<sequence>MNDALPAPAYSRPLSFYESYFALSSMTAWLTVHTEGLLDLAALRTAWALLCRTHPVLTARIVPSGEQSAPGFPGYDLVVPAEPGEPRFDVHEGDGPVIRPLAVGEPVAFVDIALSGRRTAVSVCLHHSIADAKLAMLWCMQLFAYYSELVAGRPPMIEPVPVPKSPEELLRERGVTKSGAAPARVPRAFPGDLPAPAPGAKASFQQVRLSEPTTTRLRAAAKARQQTVHALVTGAIAVATRRFLPVTGDQEVDLVIHTPVDIRDRLDPPVPIWGGTNVIGNAYPVVCVRPDSDPVVIGADANRQVNEDLEAGVVQRSFLRLAEHFGEEQPDVPQVFVSNVGVVPKVPLLDEIGFTGLRGVLEFDWAPVTALLAARGHTGGHSAVTSPKHGVYTYDGQLSVDIDIFLPAERARAYAQELEAILVALAEAGA</sequence>
<reference evidence="14 15" key="1">
    <citation type="journal article" date="2010" name="Stand. Genomic Sci.">
        <title>Complete genome sequence of Segniliparus rotundus type strain (CDC 1076).</title>
        <authorList>
            <person name="Sikorski J."/>
            <person name="Lapidus A."/>
            <person name="Copeland A."/>
            <person name="Misra M."/>
            <person name="Glavina Del Rio T."/>
            <person name="Nolan M."/>
            <person name="Lucas S."/>
            <person name="Chen F."/>
            <person name="Tice H."/>
            <person name="Cheng J.F."/>
            <person name="Jando M."/>
            <person name="Schneider S."/>
            <person name="Bruce D."/>
            <person name="Goodwin L."/>
            <person name="Pitluck S."/>
            <person name="Liolios K."/>
            <person name="Mikhailova N."/>
            <person name="Pati A."/>
            <person name="Ivanova N."/>
            <person name="Mavromatis K."/>
            <person name="Chen A."/>
            <person name="Palaniappan K."/>
            <person name="Chertkov O."/>
            <person name="Land M."/>
            <person name="Hauser L."/>
            <person name="Chang Y.J."/>
            <person name="Jeffries C.D."/>
            <person name="Brettin T."/>
            <person name="Detter J.C."/>
            <person name="Han C."/>
            <person name="Rohde M."/>
            <person name="Goker M."/>
            <person name="Bristow J."/>
            <person name="Eisen J.A."/>
            <person name="Markowitz V."/>
            <person name="Hugenholtz P."/>
            <person name="Kyrpides N.C."/>
            <person name="Klenk H.P."/>
        </authorList>
    </citation>
    <scope>NUCLEOTIDE SEQUENCE [LARGE SCALE GENOMIC DNA]</scope>
    <source>
        <strain evidence="15">ATCC BAA-972 / CDC 1076 / CIP 108378 / DSM 44985 / JCM 13578</strain>
    </source>
</reference>
<comment type="catalytic activity">
    <reaction evidence="1">
        <text>2 a mycocerosyl-[mycocerosic acid synthase] + a phthiocerol = a dimycocerosyl phthiocerol + 2 holo-[mycocerosic acid synthase].</text>
        <dbReference type="EC" id="2.3.1.282"/>
    </reaction>
</comment>
<proteinExistence type="inferred from homology"/>
<comment type="catalytic activity">
    <reaction evidence="2">
        <text>2 a mycocerosyl-[mycocerosic acid synthase] + a phenolphthiocerol = a dimycocerosyl phenolphthiocerol + 2 holo-[mycocerosic acid synthase].</text>
        <dbReference type="EC" id="2.3.1.282"/>
    </reaction>
</comment>
<keyword evidence="15" id="KW-1185">Reference proteome</keyword>
<evidence type="ECO:0000313" key="15">
    <source>
        <dbReference type="Proteomes" id="UP000002247"/>
    </source>
</evidence>
<name>D6ZBD7_SEGRD</name>
<accession>D6ZBD7</accession>
<dbReference type="InterPro" id="IPR023213">
    <property type="entry name" value="CAT-like_dom_sf"/>
</dbReference>
<evidence type="ECO:0000256" key="4">
    <source>
        <dbReference type="ARBA" id="ARBA00006558"/>
    </source>
</evidence>
<keyword evidence="8 14" id="KW-0808">Transferase</keyword>
<dbReference type="AlphaFoldDB" id="D6ZBD7"/>
<evidence type="ECO:0000259" key="13">
    <source>
        <dbReference type="Pfam" id="PF16911"/>
    </source>
</evidence>
<dbReference type="PANTHER" id="PTHR28037">
    <property type="entry name" value="ALCOHOL O-ACETYLTRANSFERASE 1-RELATED"/>
    <property type="match status" value="1"/>
</dbReference>
<evidence type="ECO:0000313" key="14">
    <source>
        <dbReference type="EMBL" id="ADG98889.1"/>
    </source>
</evidence>
<keyword evidence="7" id="KW-0443">Lipid metabolism</keyword>
<dbReference type="HOGENOM" id="CLU_050374_0_0_11"/>
<dbReference type="EC" id="2.3.1.282" evidence="5"/>
<feature type="domain" description="Phthiocerol/phthiodiolone dimycocerosyl transferase C-terminal" evidence="13">
    <location>
        <begin position="200"/>
        <end position="402"/>
    </location>
</feature>
<evidence type="ECO:0000256" key="3">
    <source>
        <dbReference type="ARBA" id="ARBA00001907"/>
    </source>
</evidence>
<dbReference type="InterPro" id="IPR052058">
    <property type="entry name" value="Alcohol_O-acetyltransferase"/>
</dbReference>
<keyword evidence="9 14" id="KW-0012">Acyltransferase</keyword>
<dbReference type="eggNOG" id="COG1020">
    <property type="taxonomic scope" value="Bacteria"/>
</dbReference>
<comment type="similarity">
    <text evidence="4">Belongs to the acyltransferase PapA5 family.</text>
</comment>
<dbReference type="PANTHER" id="PTHR28037:SF1">
    <property type="entry name" value="ALCOHOL O-ACETYLTRANSFERASE 1-RELATED"/>
    <property type="match status" value="1"/>
</dbReference>
<dbReference type="GO" id="GO:0016746">
    <property type="term" value="F:acyltransferase activity"/>
    <property type="evidence" value="ECO:0007669"/>
    <property type="project" value="UniProtKB-KW"/>
</dbReference>
<evidence type="ECO:0000256" key="7">
    <source>
        <dbReference type="ARBA" id="ARBA00022516"/>
    </source>
</evidence>
<protein>
    <recommendedName>
        <fullName evidence="6">Phthiocerol/phthiodiolone dimycocerosyl transferase</fullName>
        <ecNumber evidence="5">2.3.1.282</ecNumber>
    </recommendedName>
    <alternativeName>
        <fullName evidence="12">Acyltransferase PapA5</fullName>
    </alternativeName>
    <alternativeName>
        <fullName evidence="10">Phthiocerol/phthiodiolone O-acyltransferase</fullName>
    </alternativeName>
    <alternativeName>
        <fullName evidence="11">Polyketide synthase-associated protein A5</fullName>
    </alternativeName>
</protein>
<dbReference type="EMBL" id="CP001958">
    <property type="protein sequence ID" value="ADG98889.1"/>
    <property type="molecule type" value="Genomic_DNA"/>
</dbReference>
<evidence type="ECO:0000256" key="6">
    <source>
        <dbReference type="ARBA" id="ARBA00013449"/>
    </source>
</evidence>
<evidence type="ECO:0000256" key="2">
    <source>
        <dbReference type="ARBA" id="ARBA00000625"/>
    </source>
</evidence>
<gene>
    <name evidence="14" type="ordered locus">Srot_2445</name>
</gene>